<dbReference type="Proteomes" id="UP000285326">
    <property type="component" value="Unassembled WGS sequence"/>
</dbReference>
<evidence type="ECO:0000256" key="1">
    <source>
        <dbReference type="SAM" id="Phobius"/>
    </source>
</evidence>
<feature type="chain" id="PRO_5019065196" evidence="2">
    <location>
        <begin position="25"/>
        <end position="122"/>
    </location>
</feature>
<evidence type="ECO:0000313" key="3">
    <source>
        <dbReference type="EMBL" id="RKF73066.1"/>
    </source>
</evidence>
<keyword evidence="1" id="KW-0472">Membrane</keyword>
<evidence type="ECO:0000313" key="4">
    <source>
        <dbReference type="Proteomes" id="UP000285326"/>
    </source>
</evidence>
<protein>
    <submittedName>
        <fullName evidence="3">Uncharacterized protein</fullName>
    </submittedName>
</protein>
<comment type="caution">
    <text evidence="3">The sequence shown here is derived from an EMBL/GenBank/DDBJ whole genome shotgun (WGS) entry which is preliminary data.</text>
</comment>
<accession>A0A420IEV4</accession>
<feature type="signal peptide" evidence="2">
    <location>
        <begin position="1"/>
        <end position="24"/>
    </location>
</feature>
<sequence>MRSFSVWRLAIGVTFGMMVNSTYAGGGGRKEESNMYLSTFYTRQELNFKNLDCKNLDNATRCLYFFTHIFGYYTVKYIEKYLTGSQSVVVEIINKVAVLPVSELMVPLAVGGWLSGLLYVFS</sequence>
<proteinExistence type="predicted"/>
<reference evidence="3 4" key="1">
    <citation type="journal article" date="2018" name="BMC Genomics">
        <title>Comparative genome analyses reveal sequence features reflecting distinct modes of host-adaptation between dicot and monocot powdery mildew.</title>
        <authorList>
            <person name="Wu Y."/>
            <person name="Ma X."/>
            <person name="Pan Z."/>
            <person name="Kale S.D."/>
            <person name="Song Y."/>
            <person name="King H."/>
            <person name="Zhang Q."/>
            <person name="Presley C."/>
            <person name="Deng X."/>
            <person name="Wei C.I."/>
            <person name="Xiao S."/>
        </authorList>
    </citation>
    <scope>NUCLEOTIDE SEQUENCE [LARGE SCALE GENOMIC DNA]</scope>
    <source>
        <strain evidence="3">UMSG1</strain>
    </source>
</reference>
<organism evidence="3 4">
    <name type="scientific">Golovinomyces cichoracearum</name>
    <dbReference type="NCBI Taxonomy" id="62708"/>
    <lineage>
        <taxon>Eukaryota</taxon>
        <taxon>Fungi</taxon>
        <taxon>Dikarya</taxon>
        <taxon>Ascomycota</taxon>
        <taxon>Pezizomycotina</taxon>
        <taxon>Leotiomycetes</taxon>
        <taxon>Erysiphales</taxon>
        <taxon>Erysiphaceae</taxon>
        <taxon>Golovinomyces</taxon>
    </lineage>
</organism>
<dbReference type="AlphaFoldDB" id="A0A420IEV4"/>
<keyword evidence="2" id="KW-0732">Signal</keyword>
<dbReference type="EMBL" id="MCBS01024596">
    <property type="protein sequence ID" value="RKF73066.1"/>
    <property type="molecule type" value="Genomic_DNA"/>
</dbReference>
<gene>
    <name evidence="3" type="ORF">GcM1_c11448o2</name>
</gene>
<keyword evidence="1" id="KW-0812">Transmembrane</keyword>
<keyword evidence="1" id="KW-1133">Transmembrane helix</keyword>
<name>A0A420IEV4_9PEZI</name>
<feature type="transmembrane region" description="Helical" evidence="1">
    <location>
        <begin position="104"/>
        <end position="121"/>
    </location>
</feature>
<evidence type="ECO:0000256" key="2">
    <source>
        <dbReference type="SAM" id="SignalP"/>
    </source>
</evidence>